<gene>
    <name evidence="1" type="ORF">SAMN05428983_3706</name>
</gene>
<evidence type="ECO:0000313" key="1">
    <source>
        <dbReference type="EMBL" id="SDK03553.1"/>
    </source>
</evidence>
<proteinExistence type="predicted"/>
<protein>
    <submittedName>
        <fullName evidence="1">Predicted ester cyclase</fullName>
    </submittedName>
</protein>
<evidence type="ECO:0000313" key="2">
    <source>
        <dbReference type="Proteomes" id="UP000198917"/>
    </source>
</evidence>
<comment type="caution">
    <text evidence="1">The sequence shown here is derived from an EMBL/GenBank/DDBJ whole genome shotgun (WGS) entry which is preliminary data.</text>
</comment>
<dbReference type="AlphaFoldDB" id="A0A7Z7BQ25"/>
<dbReference type="GO" id="GO:0030638">
    <property type="term" value="P:polyketide metabolic process"/>
    <property type="evidence" value="ECO:0007669"/>
    <property type="project" value="InterPro"/>
</dbReference>
<dbReference type="Proteomes" id="UP000198917">
    <property type="component" value="Unassembled WGS sequence"/>
</dbReference>
<name>A0A7Z7BQ25_9HYPH</name>
<dbReference type="Gene3D" id="3.10.450.50">
    <property type="match status" value="1"/>
</dbReference>
<reference evidence="1 2" key="1">
    <citation type="submission" date="2016-10" db="EMBL/GenBank/DDBJ databases">
        <authorList>
            <person name="Varghese N."/>
            <person name="Submissions S."/>
        </authorList>
    </citation>
    <scope>NUCLEOTIDE SEQUENCE [LARGE SCALE GENOMIC DNA]</scope>
    <source>
        <strain evidence="1 2">PDC82</strain>
    </source>
</reference>
<dbReference type="SUPFAM" id="SSF54427">
    <property type="entry name" value="NTF2-like"/>
    <property type="match status" value="1"/>
</dbReference>
<dbReference type="InterPro" id="IPR009959">
    <property type="entry name" value="Cyclase_SnoaL-like"/>
</dbReference>
<dbReference type="EMBL" id="FNEW01000003">
    <property type="protein sequence ID" value="SDK03553.1"/>
    <property type="molecule type" value="Genomic_DNA"/>
</dbReference>
<dbReference type="InterPro" id="IPR032710">
    <property type="entry name" value="NTF2-like_dom_sf"/>
</dbReference>
<sequence>MQVEETNLQPLNDIYFAYLDCLNHQDFDDLGTFVDDNVEHNGRPFGLSGYRDMLVKDFADIPDLRFKAEILVSDATRIAARLSFDCTPKATFMDLPVNGRRVQFCEHVFYEFKHRKIRRVWSVIDKPAIERKLA</sequence>
<dbReference type="Pfam" id="PF07366">
    <property type="entry name" value="SnoaL"/>
    <property type="match status" value="1"/>
</dbReference>
<accession>A0A7Z7BQ25</accession>
<organism evidence="1 2">
    <name type="scientific">Agrobacterium fabrum</name>
    <dbReference type="NCBI Taxonomy" id="1176649"/>
    <lineage>
        <taxon>Bacteria</taxon>
        <taxon>Pseudomonadati</taxon>
        <taxon>Pseudomonadota</taxon>
        <taxon>Alphaproteobacteria</taxon>
        <taxon>Hyphomicrobiales</taxon>
        <taxon>Rhizobiaceae</taxon>
        <taxon>Rhizobium/Agrobacterium group</taxon>
        <taxon>Agrobacterium</taxon>
        <taxon>Agrobacterium tumefaciens complex</taxon>
    </lineage>
</organism>